<name>A0A1I7XPD0_HETBA</name>
<evidence type="ECO:0000313" key="2">
    <source>
        <dbReference type="WBParaSite" id="Hba_19197"/>
    </source>
</evidence>
<sequence>MFLPKIPRNESSKVDLPKNDSCNRNVDTVLELTDHVTNTDYTSTVCSAICYETANRRGYTPNVEADITLNYVQIVREPLHSQLSSRKLLR</sequence>
<dbReference type="WBParaSite" id="Hba_19197">
    <property type="protein sequence ID" value="Hba_19197"/>
    <property type="gene ID" value="Hba_19197"/>
</dbReference>
<proteinExistence type="predicted"/>
<reference evidence="2" key="1">
    <citation type="submission" date="2016-11" db="UniProtKB">
        <authorList>
            <consortium name="WormBaseParasite"/>
        </authorList>
    </citation>
    <scope>IDENTIFICATION</scope>
</reference>
<protein>
    <submittedName>
        <fullName evidence="2">Helitron helicase</fullName>
    </submittedName>
</protein>
<dbReference type="AlphaFoldDB" id="A0A1I7XPD0"/>
<dbReference type="Proteomes" id="UP000095283">
    <property type="component" value="Unplaced"/>
</dbReference>
<evidence type="ECO:0000313" key="1">
    <source>
        <dbReference type="Proteomes" id="UP000095283"/>
    </source>
</evidence>
<organism evidence="1 2">
    <name type="scientific">Heterorhabditis bacteriophora</name>
    <name type="common">Entomopathogenic nematode worm</name>
    <dbReference type="NCBI Taxonomy" id="37862"/>
    <lineage>
        <taxon>Eukaryota</taxon>
        <taxon>Metazoa</taxon>
        <taxon>Ecdysozoa</taxon>
        <taxon>Nematoda</taxon>
        <taxon>Chromadorea</taxon>
        <taxon>Rhabditida</taxon>
        <taxon>Rhabditina</taxon>
        <taxon>Rhabditomorpha</taxon>
        <taxon>Strongyloidea</taxon>
        <taxon>Heterorhabditidae</taxon>
        <taxon>Heterorhabditis</taxon>
    </lineage>
</organism>
<accession>A0A1I7XPD0</accession>
<keyword evidence="1" id="KW-1185">Reference proteome</keyword>